<feature type="domain" description="Flagellar motor switch protein FliN-like C-terminal" evidence="12">
    <location>
        <begin position="260"/>
        <end position="329"/>
    </location>
</feature>
<evidence type="ECO:0000256" key="8">
    <source>
        <dbReference type="ARBA" id="ARBA00023136"/>
    </source>
</evidence>
<dbReference type="PANTHER" id="PTHR30034:SF6">
    <property type="entry name" value="YOP PROTEINS TRANSLOCATION PROTEIN Q"/>
    <property type="match status" value="1"/>
</dbReference>
<sequence length="346" mass="38306">MTDVLDQSEVDALLAAVEGGQVGPESGAPHVFGQQGRAHIDVQVYDFKRPERVSKDQMRALEALHEGFGRNFGAALSGYLRTIIEVSVAHIEQLTYSEFIHSLPNPTCFNLLKAEQLDGQLCLEISPLIIYPIIDRLLGGSNADLFIPQRPLTQIEQRLVQRITDRATHHLSEAWSNLTPVTFSVNDFESNPQLVQIVPPNETVVVVGFELKMGNRAGTMSLCIPYNVIEPIMGMLAAQNWFSYQRKGGQDDHVKKLTRNVSNARVEMRAFLAQTSITVNELMALQVGDVITTDKASGRDVLIQIEGKNKFLGQVGQFRGARAVRVTRVCQHPVDNGRVDRIGGKP</sequence>
<dbReference type="SUPFAM" id="SSF103039">
    <property type="entry name" value="CheC-like"/>
    <property type="match status" value="1"/>
</dbReference>
<keyword evidence="13" id="KW-0966">Cell projection</keyword>
<keyword evidence="13" id="KW-0969">Cilium</keyword>
<comment type="function">
    <text evidence="10">FliM is one of three proteins (FliG, FliN, FliM) that forms the rotor-mounted switch complex (C ring), located at the base of the basal body. This complex interacts with the CheY and CheZ chemotaxis proteins, in addition to contacting components of the motor that determine the direction of flagellar rotation.</text>
</comment>
<dbReference type="SUPFAM" id="SSF101801">
    <property type="entry name" value="Surface presentation of antigens (SPOA)"/>
    <property type="match status" value="1"/>
</dbReference>
<protein>
    <recommendedName>
        <fullName evidence="4 11">Flagellar motor switch protein FliM</fullName>
    </recommendedName>
</protein>
<dbReference type="AlphaFoldDB" id="A0A6J4P352"/>
<comment type="similarity">
    <text evidence="3">Belongs to the FliM family.</text>
</comment>
<evidence type="ECO:0000256" key="4">
    <source>
        <dbReference type="ARBA" id="ARBA00021898"/>
    </source>
</evidence>
<evidence type="ECO:0000256" key="7">
    <source>
        <dbReference type="ARBA" id="ARBA00022779"/>
    </source>
</evidence>
<dbReference type="PIRSF" id="PIRSF002888">
    <property type="entry name" value="FliM"/>
    <property type="match status" value="1"/>
</dbReference>
<dbReference type="InterPro" id="IPR001689">
    <property type="entry name" value="Flag_FliM"/>
</dbReference>
<dbReference type="Pfam" id="PF01052">
    <property type="entry name" value="FliMN_C"/>
    <property type="match status" value="1"/>
</dbReference>
<proteinExistence type="inferred from homology"/>
<keyword evidence="5" id="KW-1003">Cell membrane</keyword>
<dbReference type="InterPro" id="IPR001543">
    <property type="entry name" value="FliN-like_C"/>
</dbReference>
<evidence type="ECO:0000256" key="3">
    <source>
        <dbReference type="ARBA" id="ARBA00011049"/>
    </source>
</evidence>
<name>A0A6J4P352_9BACT</name>
<evidence type="ECO:0000259" key="12">
    <source>
        <dbReference type="Pfam" id="PF01052"/>
    </source>
</evidence>
<dbReference type="GO" id="GO:0071978">
    <property type="term" value="P:bacterial-type flagellum-dependent swarming motility"/>
    <property type="evidence" value="ECO:0007669"/>
    <property type="project" value="TreeGrafter"/>
</dbReference>
<evidence type="ECO:0000256" key="10">
    <source>
        <dbReference type="ARBA" id="ARBA00025044"/>
    </source>
</evidence>
<dbReference type="PANTHER" id="PTHR30034">
    <property type="entry name" value="FLAGELLAR MOTOR SWITCH PROTEIN FLIM"/>
    <property type="match status" value="1"/>
</dbReference>
<dbReference type="Pfam" id="PF02154">
    <property type="entry name" value="FliM"/>
    <property type="match status" value="1"/>
</dbReference>
<keyword evidence="13" id="KW-0282">Flagellum</keyword>
<evidence type="ECO:0000256" key="5">
    <source>
        <dbReference type="ARBA" id="ARBA00022475"/>
    </source>
</evidence>
<dbReference type="GO" id="GO:0009425">
    <property type="term" value="C:bacterial-type flagellum basal body"/>
    <property type="evidence" value="ECO:0007669"/>
    <property type="project" value="UniProtKB-SubCell"/>
</dbReference>
<dbReference type="Gene3D" id="3.40.1550.10">
    <property type="entry name" value="CheC-like"/>
    <property type="match status" value="1"/>
</dbReference>
<evidence type="ECO:0000256" key="11">
    <source>
        <dbReference type="NCBIfam" id="TIGR01397"/>
    </source>
</evidence>
<evidence type="ECO:0000256" key="1">
    <source>
        <dbReference type="ARBA" id="ARBA00004117"/>
    </source>
</evidence>
<dbReference type="PRINTS" id="PR00955">
    <property type="entry name" value="FLGMOTORFLIM"/>
</dbReference>
<dbReference type="InterPro" id="IPR028976">
    <property type="entry name" value="CheC-like_sf"/>
</dbReference>
<keyword evidence="8" id="KW-0472">Membrane</keyword>
<evidence type="ECO:0000256" key="6">
    <source>
        <dbReference type="ARBA" id="ARBA00022500"/>
    </source>
</evidence>
<dbReference type="EMBL" id="CADCUQ010000440">
    <property type="protein sequence ID" value="CAA9404789.1"/>
    <property type="molecule type" value="Genomic_DNA"/>
</dbReference>
<comment type="subcellular location">
    <subcellularLocation>
        <location evidence="1">Bacterial flagellum basal body</location>
    </subcellularLocation>
    <subcellularLocation>
        <location evidence="2">Cell membrane</location>
        <topology evidence="2">Peripheral membrane protein</topology>
    </subcellularLocation>
</comment>
<keyword evidence="6" id="KW-0145">Chemotaxis</keyword>
<dbReference type="Gene3D" id="2.30.330.10">
    <property type="entry name" value="SpoA-like"/>
    <property type="match status" value="1"/>
</dbReference>
<evidence type="ECO:0000313" key="13">
    <source>
        <dbReference type="EMBL" id="CAA9404789.1"/>
    </source>
</evidence>
<dbReference type="CDD" id="cd17908">
    <property type="entry name" value="FliM"/>
    <property type="match status" value="1"/>
</dbReference>
<dbReference type="GO" id="GO:0050918">
    <property type="term" value="P:positive chemotaxis"/>
    <property type="evidence" value="ECO:0007669"/>
    <property type="project" value="TreeGrafter"/>
</dbReference>
<keyword evidence="9" id="KW-0975">Bacterial flagellum</keyword>
<dbReference type="GO" id="GO:0003774">
    <property type="term" value="F:cytoskeletal motor activity"/>
    <property type="evidence" value="ECO:0007669"/>
    <property type="project" value="InterPro"/>
</dbReference>
<dbReference type="GO" id="GO:0005886">
    <property type="term" value="C:plasma membrane"/>
    <property type="evidence" value="ECO:0007669"/>
    <property type="project" value="UniProtKB-SubCell"/>
</dbReference>
<organism evidence="13">
    <name type="scientific">uncultured Phycisphaerae bacterium</name>
    <dbReference type="NCBI Taxonomy" id="904963"/>
    <lineage>
        <taxon>Bacteria</taxon>
        <taxon>Pseudomonadati</taxon>
        <taxon>Planctomycetota</taxon>
        <taxon>Phycisphaerae</taxon>
        <taxon>environmental samples</taxon>
    </lineage>
</organism>
<keyword evidence="7" id="KW-0283">Flagellar rotation</keyword>
<reference evidence="13" key="1">
    <citation type="submission" date="2020-02" db="EMBL/GenBank/DDBJ databases">
        <authorList>
            <person name="Meier V. D."/>
        </authorList>
    </citation>
    <scope>NUCLEOTIDE SEQUENCE</scope>
    <source>
        <strain evidence="13">AVDCRST_MAG64</strain>
    </source>
</reference>
<accession>A0A6J4P352</accession>
<evidence type="ECO:0000256" key="2">
    <source>
        <dbReference type="ARBA" id="ARBA00004202"/>
    </source>
</evidence>
<evidence type="ECO:0000256" key="9">
    <source>
        <dbReference type="ARBA" id="ARBA00023143"/>
    </source>
</evidence>
<dbReference type="NCBIfam" id="TIGR01397">
    <property type="entry name" value="fliM_switch"/>
    <property type="match status" value="1"/>
</dbReference>
<dbReference type="InterPro" id="IPR036429">
    <property type="entry name" value="SpoA-like_sf"/>
</dbReference>
<gene>
    <name evidence="13" type="ORF">AVDCRST_MAG64-1974</name>
</gene>